<dbReference type="PANTHER" id="PTHR18895:SF74">
    <property type="entry name" value="MTRF1L RELEASE FACTOR GLUTAMINE METHYLTRANSFERASE"/>
    <property type="match status" value="1"/>
</dbReference>
<comment type="catalytic activity">
    <reaction evidence="5">
        <text>L-glutaminyl-[peptide chain release factor] + S-adenosyl-L-methionine = N(5)-methyl-L-glutaminyl-[peptide chain release factor] + S-adenosyl-L-homocysteine + H(+)</text>
        <dbReference type="Rhea" id="RHEA:42896"/>
        <dbReference type="Rhea" id="RHEA-COMP:10271"/>
        <dbReference type="Rhea" id="RHEA-COMP:10272"/>
        <dbReference type="ChEBI" id="CHEBI:15378"/>
        <dbReference type="ChEBI" id="CHEBI:30011"/>
        <dbReference type="ChEBI" id="CHEBI:57856"/>
        <dbReference type="ChEBI" id="CHEBI:59789"/>
        <dbReference type="ChEBI" id="CHEBI:61891"/>
        <dbReference type="EC" id="2.1.1.297"/>
    </reaction>
</comment>
<accession>A0ABU4VAT2</accession>
<evidence type="ECO:0000259" key="8">
    <source>
        <dbReference type="Pfam" id="PF17827"/>
    </source>
</evidence>
<dbReference type="EMBL" id="JAXAVU010000016">
    <property type="protein sequence ID" value="MDX8148913.1"/>
    <property type="molecule type" value="Genomic_DNA"/>
</dbReference>
<keyword evidence="4" id="KW-0949">S-adenosyl-L-methionine</keyword>
<dbReference type="InterPro" id="IPR029063">
    <property type="entry name" value="SAM-dependent_MTases_sf"/>
</dbReference>
<dbReference type="InterPro" id="IPR036188">
    <property type="entry name" value="FAD/NAD-bd_sf"/>
</dbReference>
<dbReference type="Pfam" id="PF01266">
    <property type="entry name" value="DAO"/>
    <property type="match status" value="1"/>
</dbReference>
<evidence type="ECO:0000313" key="9">
    <source>
        <dbReference type="EMBL" id="MDX8148913.1"/>
    </source>
</evidence>
<feature type="domain" description="Methyltransferase small" evidence="7">
    <location>
        <begin position="604"/>
        <end position="690"/>
    </location>
</feature>
<proteinExistence type="predicted"/>
<dbReference type="Gene3D" id="3.30.9.10">
    <property type="entry name" value="D-Amino Acid Oxidase, subunit A, domain 2"/>
    <property type="match status" value="1"/>
</dbReference>
<dbReference type="EC" id="2.1.1.297" evidence="1"/>
<dbReference type="PROSITE" id="PS00092">
    <property type="entry name" value="N6_MTASE"/>
    <property type="match status" value="1"/>
</dbReference>
<evidence type="ECO:0000259" key="6">
    <source>
        <dbReference type="Pfam" id="PF01266"/>
    </source>
</evidence>
<dbReference type="Pfam" id="PF05175">
    <property type="entry name" value="MTS"/>
    <property type="match status" value="1"/>
</dbReference>
<organism evidence="9 10">
    <name type="scientific">Lentzea sokolovensis</name>
    <dbReference type="NCBI Taxonomy" id="3095429"/>
    <lineage>
        <taxon>Bacteria</taxon>
        <taxon>Bacillati</taxon>
        <taxon>Actinomycetota</taxon>
        <taxon>Actinomycetes</taxon>
        <taxon>Pseudonocardiales</taxon>
        <taxon>Pseudonocardiaceae</taxon>
        <taxon>Lentzea</taxon>
    </lineage>
</organism>
<evidence type="ECO:0000256" key="1">
    <source>
        <dbReference type="ARBA" id="ARBA00012771"/>
    </source>
</evidence>
<dbReference type="Gene3D" id="1.10.8.10">
    <property type="entry name" value="DNA helicase RuvA subunit, C-terminal domain"/>
    <property type="match status" value="1"/>
</dbReference>
<dbReference type="InterPro" id="IPR007848">
    <property type="entry name" value="Small_mtfrase_dom"/>
</dbReference>
<evidence type="ECO:0000256" key="3">
    <source>
        <dbReference type="ARBA" id="ARBA00022679"/>
    </source>
</evidence>
<reference evidence="9 10" key="1">
    <citation type="submission" date="2023-11" db="EMBL/GenBank/DDBJ databases">
        <title>Lentzea sokolovensis, sp. nov., Lentzea kristufkii, sp. nov., and Lentzea miocenensis, sp. nov., rare actinobacteria from Sokolov Coal Basin, Miocene lacustrine sediment, Czech Republic.</title>
        <authorList>
            <person name="Lara A."/>
            <person name="Kotroba L."/>
            <person name="Nouioui I."/>
            <person name="Neumann-Schaal M."/>
            <person name="Mast Y."/>
            <person name="Chronakova A."/>
        </authorList>
    </citation>
    <scope>NUCLEOTIDE SEQUENCE [LARGE SCALE GENOMIC DNA]</scope>
    <source>
        <strain evidence="9 10">BCCO 10_0061</strain>
    </source>
</reference>
<dbReference type="RefSeq" id="WP_319980882.1">
    <property type="nucleotide sequence ID" value="NZ_JAXAVU010000016.1"/>
</dbReference>
<sequence length="777" mass="83677">MSEGNHPYDVVVVGNGSLGLSLGLELARRKVRVAVLGQPHRPGAASTAAGAMLGAFGEVTADLMNSESGRSKHELAYQASKLWPEWVSELPRDSTDADLFTAKGTFVMLNAVGMPELDTRNYKAIRDSLVKYGENFEDVDPEDIDWLDAEPTARPLQAMFLPDEHAVNATELVMRLEKAFLAAGGMLIAERATRVEHAHGRVHGIALESGTILRTHKTVLAAGAFSQTVLDSVPEQAVQIPRLVSGYGVSAVVDTVDGTCPQSVIRTPNRAFACGLHVVPRPEGQVYVGATNIISMEPRETALISDVLFLLNCGNRQVRRGLADSGLRKIQVGNRPVPLDGMPLIGETGLSGLWMMTGTYRDGLTLSPLLAREMAALLLEEEATVDLEQFRPVRPPVQLASREEVVEATVMHMLATGYESNWDVPLYWPATIEHYLREAYTQRAQDLDPTFTPPPELLAAVRTNPVLEKGLRDYYAASRSGAAGVSSSAAVHAADREETVEDLLRDAVRTLTNGGVPYPRQDANELLAHVLGSHEPQRRVSGEEAREVRALVARRADRIPIGHILGYARLGGIVVTVTEDVFVPLFPTERLLAWGLSTIAEIGKPLVVDLCTGSAAVALAVAHARPDAQVHAVDVDEKALDCAHRNAAMRVAAGDTPVAVHAGDVADQELLSDLRGEVDLVLANPPYVPEGTELAPEFAKHNPARAIFSGADGLDVIRQVIATAGRLLRPGGALAIEHDDPQIGVVPALLAESGLFGDAVGHRDQENRPRYTTAFRK</sequence>
<evidence type="ECO:0000256" key="2">
    <source>
        <dbReference type="ARBA" id="ARBA00022603"/>
    </source>
</evidence>
<evidence type="ECO:0000256" key="4">
    <source>
        <dbReference type="ARBA" id="ARBA00022691"/>
    </source>
</evidence>
<gene>
    <name evidence="9" type="ORF">SK854_42820</name>
</gene>
<keyword evidence="10" id="KW-1185">Reference proteome</keyword>
<dbReference type="PANTHER" id="PTHR18895">
    <property type="entry name" value="HEMK METHYLTRANSFERASE"/>
    <property type="match status" value="1"/>
</dbReference>
<dbReference type="Gene3D" id="3.40.50.150">
    <property type="entry name" value="Vaccinia Virus protein VP39"/>
    <property type="match status" value="1"/>
</dbReference>
<dbReference type="Gene3D" id="3.50.50.60">
    <property type="entry name" value="FAD/NAD(P)-binding domain"/>
    <property type="match status" value="1"/>
</dbReference>
<dbReference type="Pfam" id="PF17827">
    <property type="entry name" value="PrmC_N"/>
    <property type="match status" value="1"/>
</dbReference>
<feature type="domain" description="Release factor glutamine methyltransferase N-terminal" evidence="8">
    <location>
        <begin position="502"/>
        <end position="566"/>
    </location>
</feature>
<evidence type="ECO:0000259" key="7">
    <source>
        <dbReference type="Pfam" id="PF05175"/>
    </source>
</evidence>
<feature type="domain" description="FAD dependent oxidoreductase" evidence="6">
    <location>
        <begin position="9"/>
        <end position="377"/>
    </location>
</feature>
<dbReference type="InterPro" id="IPR002052">
    <property type="entry name" value="DNA_methylase_N6_adenine_CS"/>
</dbReference>
<dbReference type="SUPFAM" id="SSF51905">
    <property type="entry name" value="FAD/NAD(P)-binding domain"/>
    <property type="match status" value="1"/>
</dbReference>
<dbReference type="NCBIfam" id="TIGR00536">
    <property type="entry name" value="hemK_fam"/>
    <property type="match status" value="1"/>
</dbReference>
<protein>
    <recommendedName>
        <fullName evidence="1">peptide chain release factor N(5)-glutamine methyltransferase</fullName>
        <ecNumber evidence="1">2.1.1.297</ecNumber>
    </recommendedName>
</protein>
<keyword evidence="2" id="KW-0489">Methyltransferase</keyword>
<dbReference type="InterPro" id="IPR004556">
    <property type="entry name" value="HemK-like"/>
</dbReference>
<dbReference type="InterPro" id="IPR040758">
    <property type="entry name" value="PrmC_N"/>
</dbReference>
<dbReference type="SUPFAM" id="SSF53335">
    <property type="entry name" value="S-adenosyl-L-methionine-dependent methyltransferases"/>
    <property type="match status" value="1"/>
</dbReference>
<evidence type="ECO:0000313" key="10">
    <source>
        <dbReference type="Proteomes" id="UP001285352"/>
    </source>
</evidence>
<evidence type="ECO:0000256" key="5">
    <source>
        <dbReference type="ARBA" id="ARBA00048391"/>
    </source>
</evidence>
<dbReference type="InterPro" id="IPR050320">
    <property type="entry name" value="N5-glutamine_MTase"/>
</dbReference>
<reference evidence="9 10" key="2">
    <citation type="submission" date="2023-11" db="EMBL/GenBank/DDBJ databases">
        <authorList>
            <person name="Lara A.C."/>
            <person name="Chronakova A."/>
        </authorList>
    </citation>
    <scope>NUCLEOTIDE SEQUENCE [LARGE SCALE GENOMIC DNA]</scope>
    <source>
        <strain evidence="9 10">BCCO 10_0061</strain>
    </source>
</reference>
<dbReference type="CDD" id="cd02440">
    <property type="entry name" value="AdoMet_MTases"/>
    <property type="match status" value="1"/>
</dbReference>
<dbReference type="InterPro" id="IPR006076">
    <property type="entry name" value="FAD-dep_OxRdtase"/>
</dbReference>
<comment type="caution">
    <text evidence="9">The sequence shown here is derived from an EMBL/GenBank/DDBJ whole genome shotgun (WGS) entry which is preliminary data.</text>
</comment>
<name>A0ABU4VAT2_9PSEU</name>
<keyword evidence="3" id="KW-0808">Transferase</keyword>
<dbReference type="Proteomes" id="UP001285352">
    <property type="component" value="Unassembled WGS sequence"/>
</dbReference>